<gene>
    <name evidence="3" type="ORF">ASPSYDRAFT_70417</name>
</gene>
<evidence type="ECO:0000313" key="4">
    <source>
        <dbReference type="Proteomes" id="UP000184356"/>
    </source>
</evidence>
<keyword evidence="4" id="KW-1185">Reference proteome</keyword>
<dbReference type="Proteomes" id="UP000184356">
    <property type="component" value="Unassembled WGS sequence"/>
</dbReference>
<dbReference type="VEuPathDB" id="FungiDB:ASPSYDRAFT_70417"/>
<dbReference type="RefSeq" id="XP_040700215.1">
    <property type="nucleotide sequence ID" value="XM_040850505.1"/>
</dbReference>
<evidence type="ECO:0000256" key="1">
    <source>
        <dbReference type="SAM" id="MobiDB-lite"/>
    </source>
</evidence>
<accession>A0A1L9TAF4</accession>
<evidence type="ECO:0000256" key="2">
    <source>
        <dbReference type="SAM" id="Phobius"/>
    </source>
</evidence>
<keyword evidence="2" id="KW-0812">Transmembrane</keyword>
<dbReference type="GeneID" id="63766578"/>
<keyword evidence="2" id="KW-1133">Transmembrane helix</keyword>
<reference evidence="4" key="1">
    <citation type="journal article" date="2017" name="Genome Biol.">
        <title>Comparative genomics reveals high biological diversity and specific adaptations in the industrially and medically important fungal genus Aspergillus.</title>
        <authorList>
            <person name="de Vries R.P."/>
            <person name="Riley R."/>
            <person name="Wiebenga A."/>
            <person name="Aguilar-Osorio G."/>
            <person name="Amillis S."/>
            <person name="Uchima C.A."/>
            <person name="Anderluh G."/>
            <person name="Asadollahi M."/>
            <person name="Askin M."/>
            <person name="Barry K."/>
            <person name="Battaglia E."/>
            <person name="Bayram O."/>
            <person name="Benocci T."/>
            <person name="Braus-Stromeyer S.A."/>
            <person name="Caldana C."/>
            <person name="Canovas D."/>
            <person name="Cerqueira G.C."/>
            <person name="Chen F."/>
            <person name="Chen W."/>
            <person name="Choi C."/>
            <person name="Clum A."/>
            <person name="Dos Santos R.A."/>
            <person name="Damasio A.R."/>
            <person name="Diallinas G."/>
            <person name="Emri T."/>
            <person name="Fekete E."/>
            <person name="Flipphi M."/>
            <person name="Freyberg S."/>
            <person name="Gallo A."/>
            <person name="Gournas C."/>
            <person name="Habgood R."/>
            <person name="Hainaut M."/>
            <person name="Harispe M.L."/>
            <person name="Henrissat B."/>
            <person name="Hilden K.S."/>
            <person name="Hope R."/>
            <person name="Hossain A."/>
            <person name="Karabika E."/>
            <person name="Karaffa L."/>
            <person name="Karanyi Z."/>
            <person name="Krasevec N."/>
            <person name="Kuo A."/>
            <person name="Kusch H."/>
            <person name="LaButti K."/>
            <person name="Lagendijk E.L."/>
            <person name="Lapidus A."/>
            <person name="Levasseur A."/>
            <person name="Lindquist E."/>
            <person name="Lipzen A."/>
            <person name="Logrieco A.F."/>
            <person name="MacCabe A."/>
            <person name="Maekelae M.R."/>
            <person name="Malavazi I."/>
            <person name="Melin P."/>
            <person name="Meyer V."/>
            <person name="Mielnichuk N."/>
            <person name="Miskei M."/>
            <person name="Molnar A.P."/>
            <person name="Mule G."/>
            <person name="Ngan C.Y."/>
            <person name="Orejas M."/>
            <person name="Orosz E."/>
            <person name="Ouedraogo J.P."/>
            <person name="Overkamp K.M."/>
            <person name="Park H.-S."/>
            <person name="Perrone G."/>
            <person name="Piumi F."/>
            <person name="Punt P.J."/>
            <person name="Ram A.F."/>
            <person name="Ramon A."/>
            <person name="Rauscher S."/>
            <person name="Record E."/>
            <person name="Riano-Pachon D.M."/>
            <person name="Robert V."/>
            <person name="Roehrig J."/>
            <person name="Ruller R."/>
            <person name="Salamov A."/>
            <person name="Salih N.S."/>
            <person name="Samson R.A."/>
            <person name="Sandor E."/>
            <person name="Sanguinetti M."/>
            <person name="Schuetze T."/>
            <person name="Sepcic K."/>
            <person name="Shelest E."/>
            <person name="Sherlock G."/>
            <person name="Sophianopoulou V."/>
            <person name="Squina F.M."/>
            <person name="Sun H."/>
            <person name="Susca A."/>
            <person name="Todd R.B."/>
            <person name="Tsang A."/>
            <person name="Unkles S.E."/>
            <person name="van de Wiele N."/>
            <person name="van Rossen-Uffink D."/>
            <person name="Oliveira J.V."/>
            <person name="Vesth T.C."/>
            <person name="Visser J."/>
            <person name="Yu J.-H."/>
            <person name="Zhou M."/>
            <person name="Andersen M.R."/>
            <person name="Archer D.B."/>
            <person name="Baker S.E."/>
            <person name="Benoit I."/>
            <person name="Brakhage A.A."/>
            <person name="Braus G.H."/>
            <person name="Fischer R."/>
            <person name="Frisvad J.C."/>
            <person name="Goldman G.H."/>
            <person name="Houbraken J."/>
            <person name="Oakley B."/>
            <person name="Pocsi I."/>
            <person name="Scazzocchio C."/>
            <person name="Seiboth B."/>
            <person name="vanKuyk P.A."/>
            <person name="Wortman J."/>
            <person name="Dyer P.S."/>
            <person name="Grigoriev I.V."/>
        </authorList>
    </citation>
    <scope>NUCLEOTIDE SEQUENCE [LARGE SCALE GENOMIC DNA]</scope>
    <source>
        <strain evidence="4">CBS 593.65</strain>
    </source>
</reference>
<dbReference type="OrthoDB" id="5429716at2759"/>
<dbReference type="AlphaFoldDB" id="A0A1L9TAF4"/>
<evidence type="ECO:0000313" key="3">
    <source>
        <dbReference type="EMBL" id="OJJ56409.1"/>
    </source>
</evidence>
<proteinExistence type="predicted"/>
<feature type="region of interest" description="Disordered" evidence="1">
    <location>
        <begin position="245"/>
        <end position="295"/>
    </location>
</feature>
<keyword evidence="2" id="KW-0472">Membrane</keyword>
<feature type="transmembrane region" description="Helical" evidence="2">
    <location>
        <begin position="215"/>
        <end position="236"/>
    </location>
</feature>
<name>A0A1L9TAF4_9EURO</name>
<dbReference type="EMBL" id="KV878590">
    <property type="protein sequence ID" value="OJJ56409.1"/>
    <property type="molecule type" value="Genomic_DNA"/>
</dbReference>
<protein>
    <submittedName>
        <fullName evidence="3">Uncharacterized protein</fullName>
    </submittedName>
</protein>
<sequence>MTTTTALTSFYAQYTRDNRGPLPTTFTPPPDCFQLVRDGNDETDAAFIYGRTCSLYSGTRTTLIENPSCFHFTPPPTPTTATTIAVTDHAAVYSPANACPEGFTTACELTRAAEITPELRDPTQWPLWRLLQYGETAYGCCPSGFACGLDPGSCVARTPLTTTTGTYLEYDSSCSAATATGPIVVQPTQPRFLLITSAPVSDISHSTSLPFGAEIGIAFGVSIATILLALGCCFLGKKSILVRPERATADSEGESTDTIDMSLMAREGPVSGPDRGPSPGGLSPVSPLSRRSVGD</sequence>
<organism evidence="3 4">
    <name type="scientific">Aspergillus sydowii CBS 593.65</name>
    <dbReference type="NCBI Taxonomy" id="1036612"/>
    <lineage>
        <taxon>Eukaryota</taxon>
        <taxon>Fungi</taxon>
        <taxon>Dikarya</taxon>
        <taxon>Ascomycota</taxon>
        <taxon>Pezizomycotina</taxon>
        <taxon>Eurotiomycetes</taxon>
        <taxon>Eurotiomycetidae</taxon>
        <taxon>Eurotiales</taxon>
        <taxon>Aspergillaceae</taxon>
        <taxon>Aspergillus</taxon>
        <taxon>Aspergillus subgen. Nidulantes</taxon>
    </lineage>
</organism>
<feature type="compositionally biased region" description="Low complexity" evidence="1">
    <location>
        <begin position="280"/>
        <end position="289"/>
    </location>
</feature>